<proteinExistence type="predicted"/>
<accession>D9QPN0</accession>
<dbReference type="KEGG" id="aar:Acear_0941"/>
<name>D9QPN0_ACEAZ</name>
<dbReference type="HOGENOM" id="CLU_2629953_0_0_9"/>
<keyword evidence="1" id="KW-0472">Membrane</keyword>
<evidence type="ECO:0000313" key="2">
    <source>
        <dbReference type="EMBL" id="ADL12471.1"/>
    </source>
</evidence>
<protein>
    <recommendedName>
        <fullName evidence="4">DUF3311 domain-containing protein</fullName>
    </recommendedName>
</protein>
<dbReference type="AlphaFoldDB" id="D9QPN0"/>
<keyword evidence="3" id="KW-1185">Reference proteome</keyword>
<feature type="transmembrane region" description="Helical" evidence="1">
    <location>
        <begin position="9"/>
        <end position="26"/>
    </location>
</feature>
<dbReference type="EMBL" id="CP002105">
    <property type="protein sequence ID" value="ADL12471.1"/>
    <property type="molecule type" value="Genomic_DNA"/>
</dbReference>
<evidence type="ECO:0000313" key="3">
    <source>
        <dbReference type="Proteomes" id="UP000001661"/>
    </source>
</evidence>
<evidence type="ECO:0000256" key="1">
    <source>
        <dbReference type="SAM" id="Phobius"/>
    </source>
</evidence>
<dbReference type="STRING" id="574087.Acear_0941"/>
<evidence type="ECO:0008006" key="4">
    <source>
        <dbReference type="Google" id="ProtNLM"/>
    </source>
</evidence>
<dbReference type="Proteomes" id="UP000001661">
    <property type="component" value="Chromosome"/>
</dbReference>
<dbReference type="RefSeq" id="WP_013277917.1">
    <property type="nucleotide sequence ID" value="NC_014378.1"/>
</dbReference>
<gene>
    <name evidence="2" type="ordered locus">Acear_0941</name>
</gene>
<sequence length="77" mass="9076">MNKNNYRKIIGILMVMCLIMMCPPFYNLANKPVLLLGIPVFILWNLFFGTVLTCLLVVLFKLDDKYENYENKEDKKI</sequence>
<keyword evidence="1" id="KW-1133">Transmembrane helix</keyword>
<feature type="transmembrane region" description="Helical" evidence="1">
    <location>
        <begin position="38"/>
        <end position="60"/>
    </location>
</feature>
<keyword evidence="1" id="KW-0812">Transmembrane</keyword>
<organism evidence="2 3">
    <name type="scientific">Acetohalobium arabaticum (strain ATCC 49924 / DSM 5501 / Z-7288)</name>
    <dbReference type="NCBI Taxonomy" id="574087"/>
    <lineage>
        <taxon>Bacteria</taxon>
        <taxon>Bacillati</taxon>
        <taxon>Bacillota</taxon>
        <taxon>Clostridia</taxon>
        <taxon>Halanaerobiales</taxon>
        <taxon>Halobacteroidaceae</taxon>
        <taxon>Acetohalobium</taxon>
    </lineage>
</organism>
<reference evidence="2 3" key="1">
    <citation type="journal article" date="2010" name="Stand. Genomic Sci.">
        <title>Complete genome sequence of Acetohalobium arabaticum type strain (Z-7288).</title>
        <authorList>
            <person name="Sikorski J."/>
            <person name="Lapidus A."/>
            <person name="Chertkov O."/>
            <person name="Lucas S."/>
            <person name="Copeland A."/>
            <person name="Glavina Del Rio T."/>
            <person name="Nolan M."/>
            <person name="Tice H."/>
            <person name="Cheng J.F."/>
            <person name="Han C."/>
            <person name="Brambilla E."/>
            <person name="Pitluck S."/>
            <person name="Liolios K."/>
            <person name="Ivanova N."/>
            <person name="Mavromatis K."/>
            <person name="Mikhailova N."/>
            <person name="Pati A."/>
            <person name="Bruce D."/>
            <person name="Detter C."/>
            <person name="Tapia R."/>
            <person name="Goodwin L."/>
            <person name="Chen A."/>
            <person name="Palaniappan K."/>
            <person name="Land M."/>
            <person name="Hauser L."/>
            <person name="Chang Y.J."/>
            <person name="Jeffries C.D."/>
            <person name="Rohde M."/>
            <person name="Goker M."/>
            <person name="Spring S."/>
            <person name="Woyke T."/>
            <person name="Bristow J."/>
            <person name="Eisen J.A."/>
            <person name="Markowitz V."/>
            <person name="Hugenholtz P."/>
            <person name="Kyrpides N.C."/>
            <person name="Klenk H.P."/>
        </authorList>
    </citation>
    <scope>NUCLEOTIDE SEQUENCE [LARGE SCALE GENOMIC DNA]</scope>
    <source>
        <strain evidence="3">ATCC 49924 / DSM 5501 / Z-7288</strain>
    </source>
</reference>